<dbReference type="OrthoDB" id="3389160at2"/>
<dbReference type="CDD" id="cd04301">
    <property type="entry name" value="NAT_SF"/>
    <property type="match status" value="1"/>
</dbReference>
<dbReference type="PROSITE" id="PS51186">
    <property type="entry name" value="GNAT"/>
    <property type="match status" value="1"/>
</dbReference>
<evidence type="ECO:0000313" key="4">
    <source>
        <dbReference type="EMBL" id="KAB0267528.1"/>
    </source>
</evidence>
<dbReference type="PANTHER" id="PTHR43877">
    <property type="entry name" value="AMINOALKYLPHOSPHONATE N-ACETYLTRANSFERASE-RELATED-RELATED"/>
    <property type="match status" value="1"/>
</dbReference>
<dbReference type="InterPro" id="IPR050832">
    <property type="entry name" value="Bact_Acetyltransf"/>
</dbReference>
<dbReference type="AlphaFoldDB" id="A0A5N3PCQ5"/>
<dbReference type="InterPro" id="IPR016181">
    <property type="entry name" value="Acyl_CoA_acyltransferase"/>
</dbReference>
<gene>
    <name evidence="4" type="ORF">FEZ63_09535</name>
</gene>
<evidence type="ECO:0000256" key="1">
    <source>
        <dbReference type="ARBA" id="ARBA00022679"/>
    </source>
</evidence>
<dbReference type="SUPFAM" id="SSF55729">
    <property type="entry name" value="Acyl-CoA N-acyltransferases (Nat)"/>
    <property type="match status" value="1"/>
</dbReference>
<dbReference type="Gene3D" id="3.40.630.30">
    <property type="match status" value="1"/>
</dbReference>
<dbReference type="EMBL" id="VCMV01000013">
    <property type="protein sequence ID" value="KAB0267528.1"/>
    <property type="molecule type" value="Genomic_DNA"/>
</dbReference>
<feature type="domain" description="N-acetyltransferase" evidence="3">
    <location>
        <begin position="4"/>
        <end position="172"/>
    </location>
</feature>
<dbReference type="RefSeq" id="WP_150943676.1">
    <property type="nucleotide sequence ID" value="NZ_VCMV01000013.1"/>
</dbReference>
<keyword evidence="2" id="KW-0012">Acyltransferase</keyword>
<proteinExistence type="predicted"/>
<name>A0A5N3PCQ5_9HYPH</name>
<evidence type="ECO:0000313" key="5">
    <source>
        <dbReference type="Proteomes" id="UP000325684"/>
    </source>
</evidence>
<dbReference type="GO" id="GO:0016747">
    <property type="term" value="F:acyltransferase activity, transferring groups other than amino-acyl groups"/>
    <property type="evidence" value="ECO:0007669"/>
    <property type="project" value="InterPro"/>
</dbReference>
<dbReference type="InterPro" id="IPR000182">
    <property type="entry name" value="GNAT_dom"/>
</dbReference>
<keyword evidence="5" id="KW-1185">Reference proteome</keyword>
<accession>A0A5N3PCQ5</accession>
<dbReference type="Proteomes" id="UP000325684">
    <property type="component" value="Unassembled WGS sequence"/>
</dbReference>
<evidence type="ECO:0000259" key="3">
    <source>
        <dbReference type="PROSITE" id="PS51186"/>
    </source>
</evidence>
<evidence type="ECO:0000256" key="2">
    <source>
        <dbReference type="ARBA" id="ARBA00023315"/>
    </source>
</evidence>
<keyword evidence="1 4" id="KW-0808">Transferase</keyword>
<organism evidence="4 5">
    <name type="scientific">Microvirga brassicacearum</name>
    <dbReference type="NCBI Taxonomy" id="2580413"/>
    <lineage>
        <taxon>Bacteria</taxon>
        <taxon>Pseudomonadati</taxon>
        <taxon>Pseudomonadota</taxon>
        <taxon>Alphaproteobacteria</taxon>
        <taxon>Hyphomicrobiales</taxon>
        <taxon>Methylobacteriaceae</taxon>
        <taxon>Microvirga</taxon>
    </lineage>
</organism>
<comment type="caution">
    <text evidence="4">The sequence shown here is derived from an EMBL/GenBank/DDBJ whole genome shotgun (WGS) entry which is preliminary data.</text>
</comment>
<protein>
    <submittedName>
        <fullName evidence="4">GNAT family N-acetyltransferase</fullName>
    </submittedName>
</protein>
<sequence>MSEIRILDAATAERERGRLAEILADCVNGGASVSFMWPFTVADAEAWWGGTLEAVASGKSILFGGYVDGTLSGTVQLSLDGPCNQRHRGDVRKLLVHRSARKRGVAAALMTALEAAARERKLSLLTLDTGTGTPAERLYARLGWTKAGIIPGYALNPDGTICDTTIFWKALG</sequence>
<reference evidence="4 5" key="1">
    <citation type="journal article" date="2019" name="Microorganisms">
        <title>Genome Insights into the Novel Species Microvirga brassicacearum, a Rapeseed Endophyte with Biotechnological Potential.</title>
        <authorList>
            <person name="Jimenez-Gomez A."/>
            <person name="Saati-Santamaria Z."/>
            <person name="Igual J.M."/>
            <person name="Rivas R."/>
            <person name="Mateos P.F."/>
            <person name="Garcia-Fraile P."/>
        </authorList>
    </citation>
    <scope>NUCLEOTIDE SEQUENCE [LARGE SCALE GENOMIC DNA]</scope>
    <source>
        <strain evidence="4 5">CDVBN77</strain>
    </source>
</reference>
<dbReference type="Pfam" id="PF00583">
    <property type="entry name" value="Acetyltransf_1"/>
    <property type="match status" value="1"/>
</dbReference>